<proteinExistence type="predicted"/>
<keyword evidence="2" id="KW-1185">Reference proteome</keyword>
<gene>
    <name evidence="1" type="ORF">ODALV1_LOCUS15151</name>
</gene>
<protein>
    <submittedName>
        <fullName evidence="1">Uncharacterized protein</fullName>
    </submittedName>
</protein>
<dbReference type="Proteomes" id="UP001642540">
    <property type="component" value="Unassembled WGS sequence"/>
</dbReference>
<evidence type="ECO:0000313" key="2">
    <source>
        <dbReference type="Proteomes" id="UP001642540"/>
    </source>
</evidence>
<evidence type="ECO:0000313" key="1">
    <source>
        <dbReference type="EMBL" id="CAL8111559.1"/>
    </source>
</evidence>
<reference evidence="1 2" key="1">
    <citation type="submission" date="2024-08" db="EMBL/GenBank/DDBJ databases">
        <authorList>
            <person name="Cucini C."/>
            <person name="Frati F."/>
        </authorList>
    </citation>
    <scope>NUCLEOTIDE SEQUENCE [LARGE SCALE GENOMIC DNA]</scope>
</reference>
<dbReference type="EMBL" id="CAXLJM020000046">
    <property type="protein sequence ID" value="CAL8111559.1"/>
    <property type="molecule type" value="Genomic_DNA"/>
</dbReference>
<name>A0ABP1QWD8_9HEXA</name>
<comment type="caution">
    <text evidence="1">The sequence shown here is derived from an EMBL/GenBank/DDBJ whole genome shotgun (WGS) entry which is preliminary data.</text>
</comment>
<accession>A0ABP1QWD8</accession>
<sequence>MLHHMVHVWRLETDTSVGKNFGIRFETPDMNHWNVTFYQGGKPHTIMLEKDKEVVDLNVFGVPVKVSHSCLEESPMPHHIFVLSSNQIRLPRMRHSWEEELSHCRTIQSYQDVIPIQNKII</sequence>
<organism evidence="1 2">
    <name type="scientific">Orchesella dallaii</name>
    <dbReference type="NCBI Taxonomy" id="48710"/>
    <lineage>
        <taxon>Eukaryota</taxon>
        <taxon>Metazoa</taxon>
        <taxon>Ecdysozoa</taxon>
        <taxon>Arthropoda</taxon>
        <taxon>Hexapoda</taxon>
        <taxon>Collembola</taxon>
        <taxon>Entomobryomorpha</taxon>
        <taxon>Entomobryoidea</taxon>
        <taxon>Orchesellidae</taxon>
        <taxon>Orchesellinae</taxon>
        <taxon>Orchesella</taxon>
    </lineage>
</organism>